<dbReference type="Pfam" id="PF00072">
    <property type="entry name" value="Response_reg"/>
    <property type="match status" value="1"/>
</dbReference>
<sequence>MRLAVLVLEDEPDVREALERDLEPLAKHVRVEPAEDAADARAVIREIAADHDLLAVVLADHRLPGTTGVDFLVELANQPETAHVATVLVTGQADHQDTIRAVNQGGLDYYLAKPWAPEELRSVVRTTLTDVVEQRRLDPLPHLAALDAVRAMELVRRRSE</sequence>
<dbReference type="Proteomes" id="UP000326546">
    <property type="component" value="Chromosome"/>
</dbReference>
<name>A0A5J6V2H0_9MICO</name>
<accession>A0A5J6V2H0</accession>
<keyword evidence="1 2" id="KW-0597">Phosphoprotein</keyword>
<dbReference type="RefSeq" id="WP_158059854.1">
    <property type="nucleotide sequence ID" value="NZ_CP044427.1"/>
</dbReference>
<feature type="modified residue" description="4-aspartylphosphate" evidence="2">
    <location>
        <position position="60"/>
    </location>
</feature>
<dbReference type="SMART" id="SM00448">
    <property type="entry name" value="REC"/>
    <property type="match status" value="1"/>
</dbReference>
<organism evidence="4 5">
    <name type="scientific">Ornithinimicrobium pratense</name>
    <dbReference type="NCBI Taxonomy" id="2593973"/>
    <lineage>
        <taxon>Bacteria</taxon>
        <taxon>Bacillati</taxon>
        <taxon>Actinomycetota</taxon>
        <taxon>Actinomycetes</taxon>
        <taxon>Micrococcales</taxon>
        <taxon>Ornithinimicrobiaceae</taxon>
        <taxon>Ornithinimicrobium</taxon>
    </lineage>
</organism>
<dbReference type="KEGG" id="serw:FY030_00815"/>
<evidence type="ECO:0000256" key="2">
    <source>
        <dbReference type="PROSITE-ProRule" id="PRU00169"/>
    </source>
</evidence>
<gene>
    <name evidence="4" type="ORF">FY030_00815</name>
</gene>
<dbReference type="SUPFAM" id="SSF52172">
    <property type="entry name" value="CheY-like"/>
    <property type="match status" value="1"/>
</dbReference>
<protein>
    <submittedName>
        <fullName evidence="4">Response regulator</fullName>
    </submittedName>
</protein>
<dbReference type="OrthoDB" id="109585at2"/>
<evidence type="ECO:0000256" key="1">
    <source>
        <dbReference type="ARBA" id="ARBA00022553"/>
    </source>
</evidence>
<dbReference type="InterPro" id="IPR050595">
    <property type="entry name" value="Bact_response_regulator"/>
</dbReference>
<dbReference type="PROSITE" id="PS50110">
    <property type="entry name" value="RESPONSE_REGULATORY"/>
    <property type="match status" value="1"/>
</dbReference>
<dbReference type="GO" id="GO:0000160">
    <property type="term" value="P:phosphorelay signal transduction system"/>
    <property type="evidence" value="ECO:0007669"/>
    <property type="project" value="InterPro"/>
</dbReference>
<keyword evidence="5" id="KW-1185">Reference proteome</keyword>
<feature type="domain" description="Response regulatory" evidence="3">
    <location>
        <begin position="4"/>
        <end position="128"/>
    </location>
</feature>
<dbReference type="PANTHER" id="PTHR44591:SF3">
    <property type="entry name" value="RESPONSE REGULATORY DOMAIN-CONTAINING PROTEIN"/>
    <property type="match status" value="1"/>
</dbReference>
<dbReference type="EMBL" id="CP044427">
    <property type="protein sequence ID" value="QFG67456.1"/>
    <property type="molecule type" value="Genomic_DNA"/>
</dbReference>
<proteinExistence type="predicted"/>
<evidence type="ECO:0000259" key="3">
    <source>
        <dbReference type="PROSITE" id="PS50110"/>
    </source>
</evidence>
<reference evidence="4 5" key="1">
    <citation type="submission" date="2019-09" db="EMBL/GenBank/DDBJ databases">
        <title>Serinicoccus pratensis sp. nov., isolated from meadow soil.</title>
        <authorList>
            <person name="Zhang W."/>
        </authorList>
    </citation>
    <scope>NUCLEOTIDE SEQUENCE [LARGE SCALE GENOMIC DNA]</scope>
    <source>
        <strain evidence="4 5">W204</strain>
    </source>
</reference>
<dbReference type="AlphaFoldDB" id="A0A5J6V2H0"/>
<dbReference type="PANTHER" id="PTHR44591">
    <property type="entry name" value="STRESS RESPONSE REGULATOR PROTEIN 1"/>
    <property type="match status" value="1"/>
</dbReference>
<evidence type="ECO:0000313" key="4">
    <source>
        <dbReference type="EMBL" id="QFG67456.1"/>
    </source>
</evidence>
<dbReference type="InterPro" id="IPR011006">
    <property type="entry name" value="CheY-like_superfamily"/>
</dbReference>
<dbReference type="InterPro" id="IPR001789">
    <property type="entry name" value="Sig_transdc_resp-reg_receiver"/>
</dbReference>
<dbReference type="Gene3D" id="3.40.50.2300">
    <property type="match status" value="1"/>
</dbReference>
<evidence type="ECO:0000313" key="5">
    <source>
        <dbReference type="Proteomes" id="UP000326546"/>
    </source>
</evidence>